<gene>
    <name evidence="2" type="ORF">LSINAPIS_LOCUS14092</name>
</gene>
<dbReference type="GO" id="GO:0005739">
    <property type="term" value="C:mitochondrion"/>
    <property type="evidence" value="ECO:0007669"/>
    <property type="project" value="TreeGrafter"/>
</dbReference>
<dbReference type="InterPro" id="IPR050361">
    <property type="entry name" value="MPP/UQCRC_Complex"/>
</dbReference>
<evidence type="ECO:0000313" key="3">
    <source>
        <dbReference type="Proteomes" id="UP000324832"/>
    </source>
</evidence>
<keyword evidence="3" id="KW-1185">Reference proteome</keyword>
<dbReference type="PANTHER" id="PTHR11851">
    <property type="entry name" value="METALLOPROTEASE"/>
    <property type="match status" value="1"/>
</dbReference>
<dbReference type="Pfam" id="PF00675">
    <property type="entry name" value="Peptidase_M16"/>
    <property type="match status" value="1"/>
</dbReference>
<dbReference type="InterPro" id="IPR011249">
    <property type="entry name" value="Metalloenz_LuxS/M16"/>
</dbReference>
<evidence type="ECO:0000259" key="1">
    <source>
        <dbReference type="Pfam" id="PF00675"/>
    </source>
</evidence>
<dbReference type="SUPFAM" id="SSF63411">
    <property type="entry name" value="LuxS/MPP-like metallohydrolase"/>
    <property type="match status" value="1"/>
</dbReference>
<dbReference type="EMBL" id="FZQP02006855">
    <property type="protein sequence ID" value="VVD04312.1"/>
    <property type="molecule type" value="Genomic_DNA"/>
</dbReference>
<dbReference type="InterPro" id="IPR011765">
    <property type="entry name" value="Pept_M16_N"/>
</dbReference>
<reference evidence="2 3" key="1">
    <citation type="submission" date="2017-07" db="EMBL/GenBank/DDBJ databases">
        <authorList>
            <person name="Talla V."/>
            <person name="Backstrom N."/>
        </authorList>
    </citation>
    <scope>NUCLEOTIDE SEQUENCE [LARGE SCALE GENOMIC DNA]</scope>
</reference>
<dbReference type="PANTHER" id="PTHR11851:SF226">
    <property type="entry name" value="CYTOCHROME B-C1 COMPLEX SUBUNIT 2, MITOCHONDRIAL"/>
    <property type="match status" value="1"/>
</dbReference>
<dbReference type="Gene3D" id="3.30.830.10">
    <property type="entry name" value="Metalloenzyme, LuxS/M16 peptidase-like"/>
    <property type="match status" value="1"/>
</dbReference>
<sequence>MLRLEGMLKLLQLLKKYQFNMVLSTRLQAGSRYEPQTELGISHVLRSAAGLSTGKASSFMISRKLAQIGATFNASGDRELIYYTLEASHSRSLGGCS</sequence>
<proteinExistence type="predicted"/>
<organism evidence="2 3">
    <name type="scientific">Leptidea sinapis</name>
    <dbReference type="NCBI Taxonomy" id="189913"/>
    <lineage>
        <taxon>Eukaryota</taxon>
        <taxon>Metazoa</taxon>
        <taxon>Ecdysozoa</taxon>
        <taxon>Arthropoda</taxon>
        <taxon>Hexapoda</taxon>
        <taxon>Insecta</taxon>
        <taxon>Pterygota</taxon>
        <taxon>Neoptera</taxon>
        <taxon>Endopterygota</taxon>
        <taxon>Lepidoptera</taxon>
        <taxon>Glossata</taxon>
        <taxon>Ditrysia</taxon>
        <taxon>Papilionoidea</taxon>
        <taxon>Pieridae</taxon>
        <taxon>Dismorphiinae</taxon>
        <taxon>Leptidea</taxon>
    </lineage>
</organism>
<evidence type="ECO:0000313" key="2">
    <source>
        <dbReference type="EMBL" id="VVD04312.1"/>
    </source>
</evidence>
<protein>
    <recommendedName>
        <fullName evidence="1">Peptidase M16 N-terminal domain-containing protein</fullName>
    </recommendedName>
</protein>
<dbReference type="AlphaFoldDB" id="A0A5E4R480"/>
<feature type="domain" description="Peptidase M16 N-terminal" evidence="1">
    <location>
        <begin position="28"/>
        <end position="89"/>
    </location>
</feature>
<dbReference type="Proteomes" id="UP000324832">
    <property type="component" value="Unassembled WGS sequence"/>
</dbReference>
<name>A0A5E4R480_9NEOP</name>
<accession>A0A5E4R480</accession>
<dbReference type="GO" id="GO:0046872">
    <property type="term" value="F:metal ion binding"/>
    <property type="evidence" value="ECO:0007669"/>
    <property type="project" value="InterPro"/>
</dbReference>